<gene>
    <name evidence="2" type="ORF">JRO89_XS02G0109500</name>
</gene>
<dbReference type="Proteomes" id="UP000827721">
    <property type="component" value="Unassembled WGS sequence"/>
</dbReference>
<reference evidence="2 3" key="1">
    <citation type="submission" date="2021-02" db="EMBL/GenBank/DDBJ databases">
        <title>Plant Genome Project.</title>
        <authorList>
            <person name="Zhang R.-G."/>
        </authorList>
    </citation>
    <scope>NUCLEOTIDE SEQUENCE [LARGE SCALE GENOMIC DNA]</scope>
    <source>
        <tissue evidence="2">Leaves</tissue>
    </source>
</reference>
<dbReference type="InterPro" id="IPR025836">
    <property type="entry name" value="Zn_knuckle_CX2CX4HX4C"/>
</dbReference>
<dbReference type="EMBL" id="JAFEMO010000002">
    <property type="protein sequence ID" value="KAH7575429.1"/>
    <property type="molecule type" value="Genomic_DNA"/>
</dbReference>
<evidence type="ECO:0000313" key="2">
    <source>
        <dbReference type="EMBL" id="KAH7575429.1"/>
    </source>
</evidence>
<keyword evidence="3" id="KW-1185">Reference proteome</keyword>
<proteinExistence type="predicted"/>
<sequence length="352" mass="38315">MAGECFGKYLWVRVWVNLTKALKRFLRVAMVADEPETILLLKYERLPDYCTHCGFVRHVLRDCLLTPVGGFKGEEDRKFGAWLRTNSPLKSRMGRGAVCTVAPLANLSRAEAADQRHLGGLNGGVTSPDEVLLNDGGSGGMVGLENVNGGLAQVAVGKSRQDMSLIPFLHGVHEPLVDKCNVQEGQKNLSWPSIVHGEHEKLVHEPLVNICDVQEGQKHLSWPSVVHGEHETVVHEPLVDKCDVQEGQKLISWQSVVHGERAKVVAQTSVVQGGPETEMEQGLLMCSSKLGDSFGDHAKASKIQVGGAATGFPLPFRFSANTAFRESIDPDPGAFISMSPKKTELLEEVGTE</sequence>
<feature type="domain" description="Zinc knuckle CX2CX4HX4C" evidence="1">
    <location>
        <begin position="17"/>
        <end position="64"/>
    </location>
</feature>
<comment type="caution">
    <text evidence="2">The sequence shown here is derived from an EMBL/GenBank/DDBJ whole genome shotgun (WGS) entry which is preliminary data.</text>
</comment>
<organism evidence="2 3">
    <name type="scientific">Xanthoceras sorbifolium</name>
    <dbReference type="NCBI Taxonomy" id="99658"/>
    <lineage>
        <taxon>Eukaryota</taxon>
        <taxon>Viridiplantae</taxon>
        <taxon>Streptophyta</taxon>
        <taxon>Embryophyta</taxon>
        <taxon>Tracheophyta</taxon>
        <taxon>Spermatophyta</taxon>
        <taxon>Magnoliopsida</taxon>
        <taxon>eudicotyledons</taxon>
        <taxon>Gunneridae</taxon>
        <taxon>Pentapetalae</taxon>
        <taxon>rosids</taxon>
        <taxon>malvids</taxon>
        <taxon>Sapindales</taxon>
        <taxon>Sapindaceae</taxon>
        <taxon>Xanthoceroideae</taxon>
        <taxon>Xanthoceras</taxon>
    </lineage>
</organism>
<name>A0ABQ8IG36_9ROSI</name>
<evidence type="ECO:0000259" key="1">
    <source>
        <dbReference type="Pfam" id="PF14392"/>
    </source>
</evidence>
<dbReference type="Pfam" id="PF14392">
    <property type="entry name" value="zf-CCHC_4"/>
    <property type="match status" value="1"/>
</dbReference>
<evidence type="ECO:0000313" key="3">
    <source>
        <dbReference type="Proteomes" id="UP000827721"/>
    </source>
</evidence>
<protein>
    <recommendedName>
        <fullName evidence="1">Zinc knuckle CX2CX4HX4C domain-containing protein</fullName>
    </recommendedName>
</protein>
<accession>A0ABQ8IG36</accession>